<keyword evidence="3" id="KW-1185">Reference proteome</keyword>
<evidence type="ECO:0000313" key="2">
    <source>
        <dbReference type="EMBL" id="MBE7701627.1"/>
    </source>
</evidence>
<gene>
    <name evidence="2" type="ORF">H9623_15145</name>
</gene>
<reference evidence="2 3" key="1">
    <citation type="submission" date="2020-08" db="EMBL/GenBank/DDBJ databases">
        <title>A Genomic Blueprint of the Chicken Gut Microbiome.</title>
        <authorList>
            <person name="Gilroy R."/>
            <person name="Ravi A."/>
            <person name="Getino M."/>
            <person name="Pursley I."/>
            <person name="Horton D.L."/>
            <person name="Alikhan N.-F."/>
            <person name="Baker D."/>
            <person name="Gharbi K."/>
            <person name="Hall N."/>
            <person name="Watson M."/>
            <person name="Adriaenssens E.M."/>
            <person name="Foster-Nyarko E."/>
            <person name="Jarju S."/>
            <person name="Secka A."/>
            <person name="Antonio M."/>
            <person name="Oren A."/>
            <person name="Chaudhuri R."/>
            <person name="La Ragione R.M."/>
            <person name="Hildebrand F."/>
            <person name="Pallen M.J."/>
        </authorList>
    </citation>
    <scope>NUCLEOTIDE SEQUENCE [LARGE SCALE GENOMIC DNA]</scope>
    <source>
        <strain evidence="2 3">Sa1BUA8</strain>
    </source>
</reference>
<dbReference type="EMBL" id="JACSPN010000022">
    <property type="protein sequence ID" value="MBE7701627.1"/>
    <property type="molecule type" value="Genomic_DNA"/>
</dbReference>
<organism evidence="2 3">
    <name type="scientific">Oerskovia douganii</name>
    <dbReference type="NCBI Taxonomy" id="2762210"/>
    <lineage>
        <taxon>Bacteria</taxon>
        <taxon>Bacillati</taxon>
        <taxon>Actinomycetota</taxon>
        <taxon>Actinomycetes</taxon>
        <taxon>Micrococcales</taxon>
        <taxon>Cellulomonadaceae</taxon>
        <taxon>Oerskovia</taxon>
    </lineage>
</organism>
<accession>A0A9D5UIS5</accession>
<evidence type="ECO:0000256" key="1">
    <source>
        <dbReference type="SAM" id="MobiDB-lite"/>
    </source>
</evidence>
<proteinExistence type="predicted"/>
<name>A0A9D5UIS5_9CELL</name>
<sequence>MEDLATVGTTVHQARRRRPPRSVGAPRAVVVVLGGILAAWALGACTATESCVSWADFPDDASRTEQATLVVDATVVEQAGTRSMFGDEANVWEVEVDAVLTGDVDPGERIEVVSTPPTCSSETYPEGDPLDVEGEVRLYLQDAASFQIPGSGTGWALITPFDGVGEVPEVP</sequence>
<comment type="caution">
    <text evidence="2">The sequence shown here is derived from an EMBL/GenBank/DDBJ whole genome shotgun (WGS) entry which is preliminary data.</text>
</comment>
<dbReference type="AlphaFoldDB" id="A0A9D5UIS5"/>
<feature type="region of interest" description="Disordered" evidence="1">
    <location>
        <begin position="1"/>
        <end position="20"/>
    </location>
</feature>
<evidence type="ECO:0000313" key="3">
    <source>
        <dbReference type="Proteomes" id="UP000822993"/>
    </source>
</evidence>
<protein>
    <submittedName>
        <fullName evidence="2">Uncharacterized protein</fullName>
    </submittedName>
</protein>
<dbReference type="RefSeq" id="WP_193720858.1">
    <property type="nucleotide sequence ID" value="NZ_JACSPN010000022.1"/>
</dbReference>
<dbReference type="Proteomes" id="UP000822993">
    <property type="component" value="Unassembled WGS sequence"/>
</dbReference>